<evidence type="ECO:0008006" key="3">
    <source>
        <dbReference type="Google" id="ProtNLM"/>
    </source>
</evidence>
<dbReference type="GO" id="GO:0016855">
    <property type="term" value="F:racemase and epimerase activity, acting on amino acids and derivatives"/>
    <property type="evidence" value="ECO:0007669"/>
    <property type="project" value="InterPro"/>
</dbReference>
<dbReference type="InterPro" id="IPR001920">
    <property type="entry name" value="Asp/Glu_race"/>
</dbReference>
<proteinExistence type="predicted"/>
<gene>
    <name evidence="1" type="ORF">LS41612_01895</name>
</gene>
<dbReference type="Proteomes" id="UP000238825">
    <property type="component" value="Chromosome"/>
</dbReference>
<dbReference type="GeneID" id="48274933"/>
<evidence type="ECO:0000313" key="1">
    <source>
        <dbReference type="EMBL" id="AVK95131.1"/>
    </source>
</evidence>
<dbReference type="EMBL" id="CP019980">
    <property type="protein sequence ID" value="AVK95131.1"/>
    <property type="molecule type" value="Genomic_DNA"/>
</dbReference>
<name>A0A2S0JVM2_LYSSH</name>
<dbReference type="RefSeq" id="WP_051147785.1">
    <property type="nucleotide sequence ID" value="NZ_BJNS01000031.1"/>
</dbReference>
<accession>A0A2S0JVM2</accession>
<reference evidence="1 2" key="1">
    <citation type="submission" date="2017-03" db="EMBL/GenBank/DDBJ databases">
        <title>The whole genome sequencing and assembly of Lysinibacillus sphaericus DSM 28T strain.</title>
        <authorList>
            <person name="Lee Y.-J."/>
            <person name="Yi H."/>
            <person name="Bahn Y.-S."/>
            <person name="Kim J.F."/>
            <person name="Lee D.-W."/>
        </authorList>
    </citation>
    <scope>NUCLEOTIDE SEQUENCE [LARGE SCALE GENOMIC DNA]</scope>
    <source>
        <strain evidence="1 2">DSM 28</strain>
    </source>
</reference>
<dbReference type="AlphaFoldDB" id="A0A2S0JVM2"/>
<dbReference type="Gene3D" id="3.40.50.1860">
    <property type="match status" value="1"/>
</dbReference>
<evidence type="ECO:0000313" key="2">
    <source>
        <dbReference type="Proteomes" id="UP000238825"/>
    </source>
</evidence>
<organism evidence="1 2">
    <name type="scientific">Lysinibacillus sphaericus</name>
    <name type="common">Bacillus sphaericus</name>
    <dbReference type="NCBI Taxonomy" id="1421"/>
    <lineage>
        <taxon>Bacteria</taxon>
        <taxon>Bacillati</taxon>
        <taxon>Bacillota</taxon>
        <taxon>Bacilli</taxon>
        <taxon>Bacillales</taxon>
        <taxon>Bacillaceae</taxon>
        <taxon>Lysinibacillus</taxon>
    </lineage>
</organism>
<sequence length="224" mass="25830">MYLKKRIGCLHAHHSNIDYIEQAFNGFQEIELVHFVDPGLIQHVTKGTDHLSLKVKEQLEWIASCNIDVILITCTNYIALLKEEQLLLSIPIIKMDEPFFQMICEETQPQFILFTNPATVDGTMERLYQYAKRHKKAINVQVKVLDNTFDLIMQGNKAAYNNAIIQYFREIMNDGLRIAVAQLSMVEAAQQFEEEFGVAITHPLLSLVEFWRLVDTKCANPDKK</sequence>
<protein>
    <recommendedName>
        <fullName evidence="3">Glutamate racemase</fullName>
    </recommendedName>
</protein>